<dbReference type="EMBL" id="JACIEV010000002">
    <property type="protein sequence ID" value="MBB4152928.1"/>
    <property type="molecule type" value="Genomic_DNA"/>
</dbReference>
<sequence>MSNRSDLNAYRDQFATLDAAVERIAGTVPSPTARHQLNKAVAMIRAADHFVKGALHATGRADVDPLEPLAVERAS</sequence>
<evidence type="ECO:0000313" key="2">
    <source>
        <dbReference type="Proteomes" id="UP000529795"/>
    </source>
</evidence>
<evidence type="ECO:0000313" key="1">
    <source>
        <dbReference type="EMBL" id="MBB4152928.1"/>
    </source>
</evidence>
<proteinExistence type="predicted"/>
<gene>
    <name evidence="1" type="ORF">GGQ80_000816</name>
</gene>
<organism evidence="1 2">
    <name type="scientific">Sphingomonas jinjuensis</name>
    <dbReference type="NCBI Taxonomy" id="535907"/>
    <lineage>
        <taxon>Bacteria</taxon>
        <taxon>Pseudomonadati</taxon>
        <taxon>Pseudomonadota</taxon>
        <taxon>Alphaproteobacteria</taxon>
        <taxon>Sphingomonadales</taxon>
        <taxon>Sphingomonadaceae</taxon>
        <taxon>Sphingomonas</taxon>
    </lineage>
</organism>
<name>A0A840FG06_9SPHN</name>
<dbReference type="AlphaFoldDB" id="A0A840FG06"/>
<protein>
    <submittedName>
        <fullName evidence="1">Uncharacterized protein</fullName>
    </submittedName>
</protein>
<reference evidence="1 2" key="1">
    <citation type="submission" date="2020-08" db="EMBL/GenBank/DDBJ databases">
        <title>Genomic Encyclopedia of Type Strains, Phase IV (KMG-IV): sequencing the most valuable type-strain genomes for metagenomic binning, comparative biology and taxonomic classification.</title>
        <authorList>
            <person name="Goeker M."/>
        </authorList>
    </citation>
    <scope>NUCLEOTIDE SEQUENCE [LARGE SCALE GENOMIC DNA]</scope>
    <source>
        <strain evidence="1 2">YC6723</strain>
    </source>
</reference>
<keyword evidence="2" id="KW-1185">Reference proteome</keyword>
<comment type="caution">
    <text evidence="1">The sequence shown here is derived from an EMBL/GenBank/DDBJ whole genome shotgun (WGS) entry which is preliminary data.</text>
</comment>
<accession>A0A840FG06</accession>
<dbReference type="Proteomes" id="UP000529795">
    <property type="component" value="Unassembled WGS sequence"/>
</dbReference>
<dbReference type="RefSeq" id="WP_183982619.1">
    <property type="nucleotide sequence ID" value="NZ_JACIEV010000002.1"/>
</dbReference>